<protein>
    <submittedName>
        <fullName evidence="1">Uncharacterized protein</fullName>
    </submittedName>
</protein>
<evidence type="ECO:0000313" key="1">
    <source>
        <dbReference type="EMBL" id="PRO64330.1"/>
    </source>
</evidence>
<evidence type="ECO:0000313" key="2">
    <source>
        <dbReference type="Proteomes" id="UP000243650"/>
    </source>
</evidence>
<keyword evidence="2" id="KW-1185">Reference proteome</keyword>
<organism evidence="1 2">
    <name type="scientific">Alkalicoccus urumqiensis</name>
    <name type="common">Bacillus urumqiensis</name>
    <dbReference type="NCBI Taxonomy" id="1548213"/>
    <lineage>
        <taxon>Bacteria</taxon>
        <taxon>Bacillati</taxon>
        <taxon>Bacillota</taxon>
        <taxon>Bacilli</taxon>
        <taxon>Bacillales</taxon>
        <taxon>Bacillaceae</taxon>
        <taxon>Alkalicoccus</taxon>
    </lineage>
</organism>
<gene>
    <name evidence="1" type="ORF">C6I21_15465</name>
</gene>
<reference evidence="1 2" key="1">
    <citation type="submission" date="2018-03" db="EMBL/GenBank/DDBJ databases">
        <title>Bacillus urumqiensis sp. nov., a moderately haloalkaliphilic bacterium isolated from a salt lake.</title>
        <authorList>
            <person name="Zhao B."/>
            <person name="Liao Z."/>
        </authorList>
    </citation>
    <scope>NUCLEOTIDE SEQUENCE [LARGE SCALE GENOMIC DNA]</scope>
    <source>
        <strain evidence="1 2">BZ-SZ-XJ18</strain>
    </source>
</reference>
<dbReference type="EMBL" id="PVNS01000019">
    <property type="protein sequence ID" value="PRO64330.1"/>
    <property type="molecule type" value="Genomic_DNA"/>
</dbReference>
<dbReference type="Proteomes" id="UP000243650">
    <property type="component" value="Unassembled WGS sequence"/>
</dbReference>
<sequence>MFLYAAVLTACSNEEAVPFVEEEEETVELIVGSQESSFNAERYEHLTKEALLIYDASQAMDEQNEWERRWFVRYYIQMHEYNENWSTDEMLQLAEERVEFETAWRLLARHKYDVSASPEEIEEQAAYSMELFSTDTPASIQGMADGMNMTVEEFFIQFDRDHLERSVMWEDLSPLVAESYRREDDTLPMDAAQLFNEEVLAYMEETALPEGLPEYP</sequence>
<comment type="caution">
    <text evidence="1">The sequence shown here is derived from an EMBL/GenBank/DDBJ whole genome shotgun (WGS) entry which is preliminary data.</text>
</comment>
<proteinExistence type="predicted"/>
<dbReference type="AlphaFoldDB" id="A0A2P6MDI5"/>
<name>A0A2P6MDI5_ALKUR</name>
<accession>A0A2P6MDI5</accession>